<keyword evidence="3" id="KW-1185">Reference proteome</keyword>
<sequence>MPQSSNFPKAFGLANDPSVSPKRPSATPITAGAFSFSIGATPAPQKRQRISNDSPGPSRPRLPTPRQTPKKTDVLEKDVFVATPQRPMTSLAALHSPLGRVTPVDKTVVHKRLTSVLEKGSPFKLSSSKSPPVHDDKGRRIRLGEIPKTPTDDWPAEKIKREDEGIGVSPRKPRPPKWAGKGPIPPSAQLINVLSTATSSLLLFYNPLQRTLFPPANRPAATPTRPAAPVRRPPSPLQYLRSAPLVLRSIGVVGRRSHHGVLLRCMVVSEKELGLPQQDTEPEDQNDLDTKASFVILVIQPLPRECPRLGVDPKVVQGRLEEGTTKAWEVGVWPPYFSRTLSESERETEGGQEGAPLKAKSRVIFASRYLIAESV</sequence>
<feature type="region of interest" description="Disordered" evidence="1">
    <location>
        <begin position="163"/>
        <end position="183"/>
    </location>
</feature>
<comment type="caution">
    <text evidence="2">The sequence shown here is derived from an EMBL/GenBank/DDBJ whole genome shotgun (WGS) entry which is preliminary data.</text>
</comment>
<protein>
    <submittedName>
        <fullName evidence="2">Uncharacterized protein</fullName>
    </submittedName>
</protein>
<reference evidence="2" key="1">
    <citation type="submission" date="2023-02" db="EMBL/GenBank/DDBJ databases">
        <title>Identification and recombinant expression of a fungal hydrolase from Papiliotrema laurentii that hydrolyzes apple cutin and clears colloidal polyester polyurethane.</title>
        <authorList>
            <consortium name="DOE Joint Genome Institute"/>
            <person name="Roman V.A."/>
            <person name="Bojanowski C."/>
            <person name="Crable B.R."/>
            <person name="Wagner D.N."/>
            <person name="Hung C.S."/>
            <person name="Nadeau L.J."/>
            <person name="Schratz L."/>
            <person name="Haridas S."/>
            <person name="Pangilinan J."/>
            <person name="Lipzen A."/>
            <person name="Na H."/>
            <person name="Yan M."/>
            <person name="Ng V."/>
            <person name="Grigoriev I.V."/>
            <person name="Spatafora J.W."/>
            <person name="Barlow D."/>
            <person name="Biffinger J."/>
            <person name="Kelley-Loughnane N."/>
            <person name="Varaljay V.A."/>
            <person name="Crookes-Goodson W.J."/>
        </authorList>
    </citation>
    <scope>NUCLEOTIDE SEQUENCE</scope>
    <source>
        <strain evidence="2">5307AH</strain>
    </source>
</reference>
<feature type="region of interest" description="Disordered" evidence="1">
    <location>
        <begin position="215"/>
        <end position="235"/>
    </location>
</feature>
<gene>
    <name evidence="2" type="ORF">DB88DRAFT_501283</name>
</gene>
<evidence type="ECO:0000256" key="1">
    <source>
        <dbReference type="SAM" id="MobiDB-lite"/>
    </source>
</evidence>
<feature type="compositionally biased region" description="Low complexity" evidence="1">
    <location>
        <begin position="215"/>
        <end position="230"/>
    </location>
</feature>
<dbReference type="Proteomes" id="UP001182556">
    <property type="component" value="Unassembled WGS sequence"/>
</dbReference>
<name>A0AAD9CU30_PAPLA</name>
<dbReference type="AlphaFoldDB" id="A0AAD9CU30"/>
<feature type="region of interest" description="Disordered" evidence="1">
    <location>
        <begin position="1"/>
        <end position="76"/>
    </location>
</feature>
<proteinExistence type="predicted"/>
<organism evidence="2 3">
    <name type="scientific">Papiliotrema laurentii</name>
    <name type="common">Cryptococcus laurentii</name>
    <dbReference type="NCBI Taxonomy" id="5418"/>
    <lineage>
        <taxon>Eukaryota</taxon>
        <taxon>Fungi</taxon>
        <taxon>Dikarya</taxon>
        <taxon>Basidiomycota</taxon>
        <taxon>Agaricomycotina</taxon>
        <taxon>Tremellomycetes</taxon>
        <taxon>Tremellales</taxon>
        <taxon>Rhynchogastremaceae</taxon>
        <taxon>Papiliotrema</taxon>
    </lineage>
</organism>
<evidence type="ECO:0000313" key="3">
    <source>
        <dbReference type="Proteomes" id="UP001182556"/>
    </source>
</evidence>
<evidence type="ECO:0000313" key="2">
    <source>
        <dbReference type="EMBL" id="KAK1920859.1"/>
    </source>
</evidence>
<accession>A0AAD9CU30</accession>
<dbReference type="EMBL" id="JAODAN010000012">
    <property type="protein sequence ID" value="KAK1920859.1"/>
    <property type="molecule type" value="Genomic_DNA"/>
</dbReference>